<evidence type="ECO:0000313" key="2">
    <source>
        <dbReference type="Proteomes" id="UP001341281"/>
    </source>
</evidence>
<dbReference type="PANTHER" id="PTHR33116">
    <property type="entry name" value="REVERSE TRANSCRIPTASE ZINC-BINDING DOMAIN-CONTAINING PROTEIN-RELATED-RELATED"/>
    <property type="match status" value="1"/>
</dbReference>
<evidence type="ECO:0000313" key="1">
    <source>
        <dbReference type="EMBL" id="WVZ51062.1"/>
    </source>
</evidence>
<dbReference type="EMBL" id="CP144745">
    <property type="protein sequence ID" value="WVZ51062.1"/>
    <property type="molecule type" value="Genomic_DNA"/>
</dbReference>
<protein>
    <submittedName>
        <fullName evidence="1">Uncharacterized protein</fullName>
    </submittedName>
</protein>
<keyword evidence="2" id="KW-1185">Reference proteome</keyword>
<proteinExistence type="predicted"/>
<gene>
    <name evidence="1" type="ORF">U9M48_002248</name>
</gene>
<accession>A0AAQ3SHB5</accession>
<dbReference type="PANTHER" id="PTHR33116:SF87">
    <property type="entry name" value="OS01G0158850 PROTEIN"/>
    <property type="match status" value="1"/>
</dbReference>
<organism evidence="1 2">
    <name type="scientific">Paspalum notatum var. saurae</name>
    <dbReference type="NCBI Taxonomy" id="547442"/>
    <lineage>
        <taxon>Eukaryota</taxon>
        <taxon>Viridiplantae</taxon>
        <taxon>Streptophyta</taxon>
        <taxon>Embryophyta</taxon>
        <taxon>Tracheophyta</taxon>
        <taxon>Spermatophyta</taxon>
        <taxon>Magnoliopsida</taxon>
        <taxon>Liliopsida</taxon>
        <taxon>Poales</taxon>
        <taxon>Poaceae</taxon>
        <taxon>PACMAD clade</taxon>
        <taxon>Panicoideae</taxon>
        <taxon>Andropogonodae</taxon>
        <taxon>Paspaleae</taxon>
        <taxon>Paspalinae</taxon>
        <taxon>Paspalum</taxon>
    </lineage>
</organism>
<name>A0AAQ3SHB5_PASNO</name>
<dbReference type="Proteomes" id="UP001341281">
    <property type="component" value="Chromosome 01"/>
</dbReference>
<sequence>MDHDIEQGKNMKLISCVFEQLSCLKINFHKSEIFCFGWAKDCEVQYSQLFDCKVGTYPFRYLGIPMHSRKLNNRYWKHIEDISKKNYVGGRVNYFLLVVNYFLLVEDYPEGSPTKTRVFKIEVLLAK</sequence>
<dbReference type="AlphaFoldDB" id="A0AAQ3SHB5"/>
<reference evidence="1 2" key="1">
    <citation type="submission" date="2024-02" db="EMBL/GenBank/DDBJ databases">
        <title>High-quality chromosome-scale genome assembly of Pensacola bahiagrass (Paspalum notatum Flugge var. saurae).</title>
        <authorList>
            <person name="Vega J.M."/>
            <person name="Podio M."/>
            <person name="Orjuela J."/>
            <person name="Siena L.A."/>
            <person name="Pessino S.C."/>
            <person name="Combes M.C."/>
            <person name="Mariac C."/>
            <person name="Albertini E."/>
            <person name="Pupilli F."/>
            <person name="Ortiz J.P.A."/>
            <person name="Leblanc O."/>
        </authorList>
    </citation>
    <scope>NUCLEOTIDE SEQUENCE [LARGE SCALE GENOMIC DNA]</scope>
    <source>
        <strain evidence="1">R1</strain>
        <tissue evidence="1">Leaf</tissue>
    </source>
</reference>